<evidence type="ECO:0008006" key="3">
    <source>
        <dbReference type="Google" id="ProtNLM"/>
    </source>
</evidence>
<keyword evidence="2" id="KW-1185">Reference proteome</keyword>
<reference evidence="1 2" key="1">
    <citation type="journal article" date="2022" name="Syst. Appl. Microbiol.">
        <title>Rhodopirellula aestuarii sp. nov., a novel member of the genus Rhodopirellula isolated from brackish sediments collected in the Tagus River estuary, Portugal.</title>
        <authorList>
            <person name="Vitorino I.R."/>
            <person name="Klimek D."/>
            <person name="Calusinska M."/>
            <person name="Lobo-da-Cunha A."/>
            <person name="Vasconcelos V."/>
            <person name="Lage O.M."/>
        </authorList>
    </citation>
    <scope>NUCLEOTIDE SEQUENCE [LARGE SCALE GENOMIC DNA]</scope>
    <source>
        <strain evidence="1 2">ICT_H3.1</strain>
    </source>
</reference>
<comment type="caution">
    <text evidence="1">The sequence shown here is derived from an EMBL/GenBank/DDBJ whole genome shotgun (WGS) entry which is preliminary data.</text>
</comment>
<proteinExistence type="predicted"/>
<gene>
    <name evidence="1" type="ORF">NB063_28330</name>
</gene>
<evidence type="ECO:0000313" key="1">
    <source>
        <dbReference type="EMBL" id="MCM2374546.1"/>
    </source>
</evidence>
<organism evidence="1 2">
    <name type="scientific">Aporhodopirellula aestuarii</name>
    <dbReference type="NCBI Taxonomy" id="2950107"/>
    <lineage>
        <taxon>Bacteria</taxon>
        <taxon>Pseudomonadati</taxon>
        <taxon>Planctomycetota</taxon>
        <taxon>Planctomycetia</taxon>
        <taxon>Pirellulales</taxon>
        <taxon>Pirellulaceae</taxon>
        <taxon>Aporhodopirellula</taxon>
    </lineage>
</organism>
<accession>A0ABT0UE38</accession>
<sequence length="64" mass="7224">MNQVLQRLWSARWLVLVAVLPLGCSDDSPRRVTDGVDIEAIRAYEADHNRVQQLNDSSDMNAVD</sequence>
<dbReference type="RefSeq" id="WP_250932436.1">
    <property type="nucleotide sequence ID" value="NZ_JAMQBK010000088.1"/>
</dbReference>
<dbReference type="Proteomes" id="UP001202961">
    <property type="component" value="Unassembled WGS sequence"/>
</dbReference>
<name>A0ABT0UE38_9BACT</name>
<evidence type="ECO:0000313" key="2">
    <source>
        <dbReference type="Proteomes" id="UP001202961"/>
    </source>
</evidence>
<dbReference type="EMBL" id="JAMQBK010000088">
    <property type="protein sequence ID" value="MCM2374546.1"/>
    <property type="molecule type" value="Genomic_DNA"/>
</dbReference>
<protein>
    <recommendedName>
        <fullName evidence="3">Secreted protein</fullName>
    </recommendedName>
</protein>